<accession>A0A0D1A6H4</accession>
<sequence length="272" mass="30275">MHPLPIFIISDSSGETAITTLQTAVSQFPDLSVQVTRFPFTATKNKLTNILQQANEVHAVIFHTLVQRALSTELINFCQKHQLVQYDGLNPAIDAIKQRIHQEPLQTPGVNHSLNDTYFDRIAAIEFAVTYDDGKLPAGFKQADLVLVGVSRTSKTPLSLFLANQNFKVANLPLVPNTKIPDELWQVDPKKIVGLTNSPKILEQIRAQRMIAYGMDPASNYSNQEKIHQELDFANQIFTKLNCLVINVANKSIEETATLITSKLGLEPAPFD</sequence>
<dbReference type="PANTHER" id="PTHR31756">
    <property type="entry name" value="PYRUVATE, PHOSPHATE DIKINASE REGULATORY PROTEIN 1, CHLOROPLASTIC"/>
    <property type="match status" value="1"/>
</dbReference>
<dbReference type="GO" id="GO:0043531">
    <property type="term" value="F:ADP binding"/>
    <property type="evidence" value="ECO:0007669"/>
    <property type="project" value="UniProtKB-UniRule"/>
</dbReference>
<dbReference type="GO" id="GO:0016776">
    <property type="term" value="F:phosphotransferase activity, phosphate group as acceptor"/>
    <property type="evidence" value="ECO:0007669"/>
    <property type="project" value="UniProtKB-UniRule"/>
</dbReference>
<dbReference type="HAMAP" id="MF_00921">
    <property type="entry name" value="PDRP"/>
    <property type="match status" value="1"/>
</dbReference>
<evidence type="ECO:0000256" key="2">
    <source>
        <dbReference type="ARBA" id="ARBA00022679"/>
    </source>
</evidence>
<dbReference type="AlphaFoldDB" id="A0A0D1A6H4"/>
<evidence type="ECO:0000256" key="5">
    <source>
        <dbReference type="HAMAP-Rule" id="MF_00921"/>
    </source>
</evidence>
<comment type="catalytic activity">
    <reaction evidence="5">
        <text>N(tele)-phospho-L-histidyl/O-phospho-L-threonyl-[pyruvate, phosphate dikinase] + phosphate + H(+) = N(tele)-phospho-L-histidyl/L-threonyl-[pyruvate, phosphate dikinase] + diphosphate</text>
        <dbReference type="Rhea" id="RHEA:43696"/>
        <dbReference type="Rhea" id="RHEA-COMP:10650"/>
        <dbReference type="Rhea" id="RHEA-COMP:10651"/>
        <dbReference type="ChEBI" id="CHEBI:15378"/>
        <dbReference type="ChEBI" id="CHEBI:30013"/>
        <dbReference type="ChEBI" id="CHEBI:33019"/>
        <dbReference type="ChEBI" id="CHEBI:43474"/>
        <dbReference type="ChEBI" id="CHEBI:61977"/>
        <dbReference type="ChEBI" id="CHEBI:83586"/>
        <dbReference type="EC" id="2.7.4.27"/>
    </reaction>
</comment>
<dbReference type="PANTHER" id="PTHR31756:SF3">
    <property type="entry name" value="PYRUVATE, PHOSPHATE DIKINASE REGULATORY PROTEIN 1, CHLOROPLASTIC"/>
    <property type="match status" value="1"/>
</dbReference>
<dbReference type="InterPro" id="IPR005177">
    <property type="entry name" value="Kinase-pyrophosphorylase"/>
</dbReference>
<evidence type="ECO:0000256" key="3">
    <source>
        <dbReference type="ARBA" id="ARBA00022741"/>
    </source>
</evidence>
<dbReference type="EMBL" id="AWTT01000018">
    <property type="protein sequence ID" value="KIS03480.1"/>
    <property type="molecule type" value="Genomic_DNA"/>
</dbReference>
<organism evidence="6 7">
    <name type="scientific">Paucilactobacillus wasatchensis</name>
    <dbReference type="NCBI Taxonomy" id="1335616"/>
    <lineage>
        <taxon>Bacteria</taxon>
        <taxon>Bacillati</taxon>
        <taxon>Bacillota</taxon>
        <taxon>Bacilli</taxon>
        <taxon>Lactobacillales</taxon>
        <taxon>Lactobacillaceae</taxon>
        <taxon>Paucilactobacillus</taxon>
    </lineage>
</organism>
<dbReference type="OrthoDB" id="9782201at2"/>
<keyword evidence="7" id="KW-1185">Reference proteome</keyword>
<name>A0A0D1A6H4_9LACO</name>
<reference evidence="6 7" key="1">
    <citation type="submission" date="2013-08" db="EMBL/GenBank/DDBJ databases">
        <title>Lactobacillus wasatchii sp. WDC04, a late gas producing bacteria isolated from aged chedder cheese.</title>
        <authorList>
            <person name="Oberg C.J."/>
            <person name="Culumber M."/>
            <person name="McMahon D.J."/>
            <person name="Broadbent J.R."/>
            <person name="Oberg T.S."/>
            <person name="Ortaki F."/>
        </authorList>
    </citation>
    <scope>NUCLEOTIDE SEQUENCE [LARGE SCALE GENOMIC DNA]</scope>
    <source>
        <strain evidence="6 7">WDC04</strain>
    </source>
</reference>
<keyword evidence="1 5" id="KW-0723">Serine/threonine-protein kinase</keyword>
<dbReference type="NCBIfam" id="NF003742">
    <property type="entry name" value="PRK05339.1"/>
    <property type="match status" value="1"/>
</dbReference>
<protein>
    <recommendedName>
        <fullName evidence="5">Putative pyruvate, phosphate dikinase regulatory protein</fullName>
        <shortName evidence="5">PPDK regulatory protein</shortName>
        <ecNumber evidence="5">2.7.11.32</ecNumber>
        <ecNumber evidence="5">2.7.4.27</ecNumber>
    </recommendedName>
</protein>
<dbReference type="Pfam" id="PF03618">
    <property type="entry name" value="Kinase-PPPase"/>
    <property type="match status" value="1"/>
</dbReference>
<evidence type="ECO:0000313" key="7">
    <source>
        <dbReference type="Proteomes" id="UP000032279"/>
    </source>
</evidence>
<feature type="binding site" evidence="5">
    <location>
        <begin position="149"/>
        <end position="156"/>
    </location>
    <ligand>
        <name>ADP</name>
        <dbReference type="ChEBI" id="CHEBI:456216"/>
    </ligand>
</feature>
<keyword evidence="3 5" id="KW-0547">Nucleotide-binding</keyword>
<keyword evidence="2 5" id="KW-0808">Transferase</keyword>
<comment type="catalytic activity">
    <reaction evidence="5">
        <text>N(tele)-phospho-L-histidyl/L-threonyl-[pyruvate, phosphate dikinase] + ADP = N(tele)-phospho-L-histidyl/O-phospho-L-threonyl-[pyruvate, phosphate dikinase] + AMP + H(+)</text>
        <dbReference type="Rhea" id="RHEA:43692"/>
        <dbReference type="Rhea" id="RHEA-COMP:10650"/>
        <dbReference type="Rhea" id="RHEA-COMP:10651"/>
        <dbReference type="ChEBI" id="CHEBI:15378"/>
        <dbReference type="ChEBI" id="CHEBI:30013"/>
        <dbReference type="ChEBI" id="CHEBI:61977"/>
        <dbReference type="ChEBI" id="CHEBI:83586"/>
        <dbReference type="ChEBI" id="CHEBI:456215"/>
        <dbReference type="ChEBI" id="CHEBI:456216"/>
        <dbReference type="EC" id="2.7.11.32"/>
    </reaction>
</comment>
<dbReference type="InterPro" id="IPR026565">
    <property type="entry name" value="PPDK_reg"/>
</dbReference>
<dbReference type="EC" id="2.7.4.27" evidence="5"/>
<evidence type="ECO:0000256" key="1">
    <source>
        <dbReference type="ARBA" id="ARBA00022527"/>
    </source>
</evidence>
<dbReference type="GO" id="GO:0005524">
    <property type="term" value="F:ATP binding"/>
    <property type="evidence" value="ECO:0007669"/>
    <property type="project" value="InterPro"/>
</dbReference>
<dbReference type="STRING" id="1335616.WDC_0926"/>
<comment type="caution">
    <text evidence="6">The sequence shown here is derived from an EMBL/GenBank/DDBJ whole genome shotgun (WGS) entry which is preliminary data.</text>
</comment>
<dbReference type="EC" id="2.7.11.32" evidence="5"/>
<dbReference type="GO" id="GO:0004674">
    <property type="term" value="F:protein serine/threonine kinase activity"/>
    <property type="evidence" value="ECO:0007669"/>
    <property type="project" value="UniProtKB-UniRule"/>
</dbReference>
<keyword evidence="4 5" id="KW-0418">Kinase</keyword>
<dbReference type="RefSeq" id="WP_044010676.1">
    <property type="nucleotide sequence ID" value="NZ_AWTT01000018.1"/>
</dbReference>
<comment type="similarity">
    <text evidence="5">Belongs to the pyruvate, phosphate/water dikinase regulatory protein family. PDRP subfamily.</text>
</comment>
<comment type="function">
    <text evidence="5">Bifunctional serine/threonine kinase and phosphorylase involved in the regulation of the pyruvate, phosphate dikinase (PPDK) by catalyzing its phosphorylation/dephosphorylation.</text>
</comment>
<dbReference type="PATRIC" id="fig|1335616.4.peg.928"/>
<evidence type="ECO:0000313" key="6">
    <source>
        <dbReference type="EMBL" id="KIS03480.1"/>
    </source>
</evidence>
<gene>
    <name evidence="6" type="ORF">WDC_0926</name>
</gene>
<evidence type="ECO:0000256" key="4">
    <source>
        <dbReference type="ARBA" id="ARBA00022777"/>
    </source>
</evidence>
<dbReference type="Proteomes" id="UP000032279">
    <property type="component" value="Unassembled WGS sequence"/>
</dbReference>
<proteinExistence type="inferred from homology"/>